<sequence length="64" mass="7070">MSVHPCPIPPTPSPPFNSPRHSSNMSAANNNNKLKNGARQKAKAHLQVAPAFAKRTRHEARLKY</sequence>
<dbReference type="SMR" id="B4QUC5"/>
<feature type="region of interest" description="Disordered" evidence="1">
    <location>
        <begin position="1"/>
        <end position="64"/>
    </location>
</feature>
<organism evidence="2 3">
    <name type="scientific">Drosophila simulans</name>
    <name type="common">Fruit fly</name>
    <dbReference type="NCBI Taxonomy" id="7240"/>
    <lineage>
        <taxon>Eukaryota</taxon>
        <taxon>Metazoa</taxon>
        <taxon>Ecdysozoa</taxon>
        <taxon>Arthropoda</taxon>
        <taxon>Hexapoda</taxon>
        <taxon>Insecta</taxon>
        <taxon>Pterygota</taxon>
        <taxon>Neoptera</taxon>
        <taxon>Endopterygota</taxon>
        <taxon>Diptera</taxon>
        <taxon>Brachycera</taxon>
        <taxon>Muscomorpha</taxon>
        <taxon>Ephydroidea</taxon>
        <taxon>Drosophilidae</taxon>
        <taxon>Drosophila</taxon>
        <taxon>Sophophora</taxon>
    </lineage>
</organism>
<keyword evidence="3" id="KW-1185">Reference proteome</keyword>
<gene>
    <name evidence="2" type="primary">Dsim\GD21182</name>
    <name evidence="2" type="ORF">Dsim_GD21182</name>
</gene>
<evidence type="ECO:0000313" key="3">
    <source>
        <dbReference type="Proteomes" id="UP000000304"/>
    </source>
</evidence>
<protein>
    <submittedName>
        <fullName evidence="2">GD21182</fullName>
    </submittedName>
</protein>
<dbReference type="EMBL" id="CM000364">
    <property type="protein sequence ID" value="EDX14362.1"/>
    <property type="molecule type" value="Genomic_DNA"/>
</dbReference>
<dbReference type="HOGENOM" id="CLU_2870008_0_0_1"/>
<reference evidence="2 3" key="1">
    <citation type="journal article" date="2007" name="Nature">
        <title>Evolution of genes and genomes on the Drosophila phylogeny.</title>
        <authorList>
            <consortium name="Drosophila 12 Genomes Consortium"/>
            <person name="Clark A.G."/>
            <person name="Eisen M.B."/>
            <person name="Smith D.R."/>
            <person name="Bergman C.M."/>
            <person name="Oliver B."/>
            <person name="Markow T.A."/>
            <person name="Kaufman T.C."/>
            <person name="Kellis M."/>
            <person name="Gelbart W."/>
            <person name="Iyer V.N."/>
            <person name="Pollard D.A."/>
            <person name="Sackton T.B."/>
            <person name="Larracuente A.M."/>
            <person name="Singh N.D."/>
            <person name="Abad J.P."/>
            <person name="Abt D.N."/>
            <person name="Adryan B."/>
            <person name="Aguade M."/>
            <person name="Akashi H."/>
            <person name="Anderson W.W."/>
            <person name="Aquadro C.F."/>
            <person name="Ardell D.H."/>
            <person name="Arguello R."/>
            <person name="Artieri C.G."/>
            <person name="Barbash D.A."/>
            <person name="Barker D."/>
            <person name="Barsanti P."/>
            <person name="Batterham P."/>
            <person name="Batzoglou S."/>
            <person name="Begun D."/>
            <person name="Bhutkar A."/>
            <person name="Blanco E."/>
            <person name="Bosak S.A."/>
            <person name="Bradley R.K."/>
            <person name="Brand A.D."/>
            <person name="Brent M.R."/>
            <person name="Brooks A.N."/>
            <person name="Brown R.H."/>
            <person name="Butlin R.K."/>
            <person name="Caggese C."/>
            <person name="Calvi B.R."/>
            <person name="Bernardo de Carvalho A."/>
            <person name="Caspi A."/>
            <person name="Castrezana S."/>
            <person name="Celniker S.E."/>
            <person name="Chang J.L."/>
            <person name="Chapple C."/>
            <person name="Chatterji S."/>
            <person name="Chinwalla A."/>
            <person name="Civetta A."/>
            <person name="Clifton S.W."/>
            <person name="Comeron J.M."/>
            <person name="Costello J.C."/>
            <person name="Coyne J.A."/>
            <person name="Daub J."/>
            <person name="David R.G."/>
            <person name="Delcher A.L."/>
            <person name="Delehaunty K."/>
            <person name="Do C.B."/>
            <person name="Ebling H."/>
            <person name="Edwards K."/>
            <person name="Eickbush T."/>
            <person name="Evans J.D."/>
            <person name="Filipski A."/>
            <person name="Findeiss S."/>
            <person name="Freyhult E."/>
            <person name="Fulton L."/>
            <person name="Fulton R."/>
            <person name="Garcia A.C."/>
            <person name="Gardiner A."/>
            <person name="Garfield D.A."/>
            <person name="Garvin B.E."/>
            <person name="Gibson G."/>
            <person name="Gilbert D."/>
            <person name="Gnerre S."/>
            <person name="Godfrey J."/>
            <person name="Good R."/>
            <person name="Gotea V."/>
            <person name="Gravely B."/>
            <person name="Greenberg A.J."/>
            <person name="Griffiths-Jones S."/>
            <person name="Gross S."/>
            <person name="Guigo R."/>
            <person name="Gustafson E.A."/>
            <person name="Haerty W."/>
            <person name="Hahn M.W."/>
            <person name="Halligan D.L."/>
            <person name="Halpern A.L."/>
            <person name="Halter G.M."/>
            <person name="Han M.V."/>
            <person name="Heger A."/>
            <person name="Hillier L."/>
            <person name="Hinrichs A.S."/>
            <person name="Holmes I."/>
            <person name="Hoskins R.A."/>
            <person name="Hubisz M.J."/>
            <person name="Hultmark D."/>
            <person name="Huntley M.A."/>
            <person name="Jaffe D.B."/>
            <person name="Jagadeeshan S."/>
            <person name="Jeck W.R."/>
            <person name="Johnson J."/>
            <person name="Jones C.D."/>
            <person name="Jordan W.C."/>
            <person name="Karpen G.H."/>
            <person name="Kataoka E."/>
            <person name="Keightley P.D."/>
            <person name="Kheradpour P."/>
            <person name="Kirkness E.F."/>
            <person name="Koerich L.B."/>
            <person name="Kristiansen K."/>
            <person name="Kudrna D."/>
            <person name="Kulathinal R.J."/>
            <person name="Kumar S."/>
            <person name="Kwok R."/>
            <person name="Lander E."/>
            <person name="Langley C.H."/>
            <person name="Lapoint R."/>
            <person name="Lazzaro B.P."/>
            <person name="Lee S.J."/>
            <person name="Levesque L."/>
            <person name="Li R."/>
            <person name="Lin C.F."/>
            <person name="Lin M.F."/>
            <person name="Lindblad-Toh K."/>
            <person name="Llopart A."/>
            <person name="Long M."/>
            <person name="Low L."/>
            <person name="Lozovsky E."/>
            <person name="Lu J."/>
            <person name="Luo M."/>
            <person name="Machado C.A."/>
            <person name="Makalowski W."/>
            <person name="Marzo M."/>
            <person name="Matsuda M."/>
            <person name="Matzkin L."/>
            <person name="McAllister B."/>
            <person name="McBride C.S."/>
            <person name="McKernan B."/>
            <person name="McKernan K."/>
            <person name="Mendez-Lago M."/>
            <person name="Minx P."/>
            <person name="Mollenhauer M.U."/>
            <person name="Montooth K."/>
            <person name="Mount S.M."/>
            <person name="Mu X."/>
            <person name="Myers E."/>
            <person name="Negre B."/>
            <person name="Newfeld S."/>
            <person name="Nielsen R."/>
            <person name="Noor M.A."/>
            <person name="O'Grady P."/>
            <person name="Pachter L."/>
            <person name="Papaceit M."/>
            <person name="Parisi M.J."/>
            <person name="Parisi M."/>
            <person name="Parts L."/>
            <person name="Pedersen J.S."/>
            <person name="Pesole G."/>
            <person name="Phillippy A.M."/>
            <person name="Ponting C.P."/>
            <person name="Pop M."/>
            <person name="Porcelli D."/>
            <person name="Powell J.R."/>
            <person name="Prohaska S."/>
            <person name="Pruitt K."/>
            <person name="Puig M."/>
            <person name="Quesneville H."/>
            <person name="Ram K.R."/>
            <person name="Rand D."/>
            <person name="Rasmussen M.D."/>
            <person name="Reed L.K."/>
            <person name="Reenan R."/>
            <person name="Reily A."/>
            <person name="Remington K.A."/>
            <person name="Rieger T.T."/>
            <person name="Ritchie M.G."/>
            <person name="Robin C."/>
            <person name="Rogers Y.H."/>
            <person name="Rohde C."/>
            <person name="Rozas J."/>
            <person name="Rubenfield M.J."/>
            <person name="Ruiz A."/>
            <person name="Russo S."/>
            <person name="Salzberg S.L."/>
            <person name="Sanchez-Gracia A."/>
            <person name="Saranga D.J."/>
            <person name="Sato H."/>
            <person name="Schaeffer S.W."/>
            <person name="Schatz M.C."/>
            <person name="Schlenke T."/>
            <person name="Schwartz R."/>
            <person name="Segarra C."/>
            <person name="Singh R.S."/>
            <person name="Sirot L."/>
            <person name="Sirota M."/>
            <person name="Sisneros N.B."/>
            <person name="Smith C.D."/>
            <person name="Smith T.F."/>
            <person name="Spieth J."/>
            <person name="Stage D.E."/>
            <person name="Stark A."/>
            <person name="Stephan W."/>
            <person name="Strausberg R.L."/>
            <person name="Strempel S."/>
            <person name="Sturgill D."/>
            <person name="Sutton G."/>
            <person name="Sutton G.G."/>
            <person name="Tao W."/>
            <person name="Teichmann S."/>
            <person name="Tobari Y.N."/>
            <person name="Tomimura Y."/>
            <person name="Tsolas J.M."/>
            <person name="Valente V.L."/>
            <person name="Venter E."/>
            <person name="Venter J.C."/>
            <person name="Vicario S."/>
            <person name="Vieira F.G."/>
            <person name="Vilella A.J."/>
            <person name="Villasante A."/>
            <person name="Walenz B."/>
            <person name="Wang J."/>
            <person name="Wasserman M."/>
            <person name="Watts T."/>
            <person name="Wilson D."/>
            <person name="Wilson R.K."/>
            <person name="Wing R.A."/>
            <person name="Wolfner M.F."/>
            <person name="Wong A."/>
            <person name="Wong G.K."/>
            <person name="Wu C.I."/>
            <person name="Wu G."/>
            <person name="Yamamoto D."/>
            <person name="Yang H.P."/>
            <person name="Yang S.P."/>
            <person name="Yorke J.A."/>
            <person name="Yoshida K."/>
            <person name="Zdobnov E."/>
            <person name="Zhang P."/>
            <person name="Zhang Y."/>
            <person name="Zimin A.V."/>
            <person name="Baldwin J."/>
            <person name="Abdouelleil A."/>
            <person name="Abdulkadir J."/>
            <person name="Abebe A."/>
            <person name="Abera B."/>
            <person name="Abreu J."/>
            <person name="Acer S.C."/>
            <person name="Aftuck L."/>
            <person name="Alexander A."/>
            <person name="An P."/>
            <person name="Anderson E."/>
            <person name="Anderson S."/>
            <person name="Arachi H."/>
            <person name="Azer M."/>
            <person name="Bachantsang P."/>
            <person name="Barry A."/>
            <person name="Bayul T."/>
            <person name="Berlin A."/>
            <person name="Bessette D."/>
            <person name="Bloom T."/>
            <person name="Blye J."/>
            <person name="Boguslavskiy L."/>
            <person name="Bonnet C."/>
            <person name="Boukhgalter B."/>
            <person name="Bourzgui I."/>
            <person name="Brown A."/>
            <person name="Cahill P."/>
            <person name="Channer S."/>
            <person name="Cheshatsang Y."/>
            <person name="Chuda L."/>
            <person name="Citroen M."/>
            <person name="Collymore A."/>
            <person name="Cooke P."/>
            <person name="Costello M."/>
            <person name="D'Aco K."/>
            <person name="Daza R."/>
            <person name="De Haan G."/>
            <person name="DeGray S."/>
            <person name="DeMaso C."/>
            <person name="Dhargay N."/>
            <person name="Dooley K."/>
            <person name="Dooley E."/>
            <person name="Doricent M."/>
            <person name="Dorje P."/>
            <person name="Dorjee K."/>
            <person name="Dupes A."/>
            <person name="Elong R."/>
            <person name="Falk J."/>
            <person name="Farina A."/>
            <person name="Faro S."/>
            <person name="Ferguson D."/>
            <person name="Fisher S."/>
            <person name="Foley C.D."/>
            <person name="Franke A."/>
            <person name="Friedrich D."/>
            <person name="Gadbois L."/>
            <person name="Gearin G."/>
            <person name="Gearin C.R."/>
            <person name="Giannoukos G."/>
            <person name="Goode T."/>
            <person name="Graham J."/>
            <person name="Grandbois E."/>
            <person name="Grewal S."/>
            <person name="Gyaltsen K."/>
            <person name="Hafez N."/>
            <person name="Hagos B."/>
            <person name="Hall J."/>
            <person name="Henson C."/>
            <person name="Hollinger A."/>
            <person name="Honan T."/>
            <person name="Huard M.D."/>
            <person name="Hughes L."/>
            <person name="Hurhula B."/>
            <person name="Husby M.E."/>
            <person name="Kamat A."/>
            <person name="Kanga B."/>
            <person name="Kashin S."/>
            <person name="Khazanovich D."/>
            <person name="Kisner P."/>
            <person name="Lance K."/>
            <person name="Lara M."/>
            <person name="Lee W."/>
            <person name="Lennon N."/>
            <person name="Letendre F."/>
            <person name="LeVine R."/>
            <person name="Lipovsky A."/>
            <person name="Liu X."/>
            <person name="Liu J."/>
            <person name="Liu S."/>
            <person name="Lokyitsang T."/>
            <person name="Lokyitsang Y."/>
            <person name="Lubonja R."/>
            <person name="Lui A."/>
            <person name="MacDonald P."/>
            <person name="Magnisalis V."/>
            <person name="Maru K."/>
            <person name="Matthews C."/>
            <person name="McCusker W."/>
            <person name="McDonough S."/>
            <person name="Mehta T."/>
            <person name="Meldrim J."/>
            <person name="Meneus L."/>
            <person name="Mihai O."/>
            <person name="Mihalev A."/>
            <person name="Mihova T."/>
            <person name="Mittelman R."/>
            <person name="Mlenga V."/>
            <person name="Montmayeur A."/>
            <person name="Mulrain L."/>
            <person name="Navidi A."/>
            <person name="Naylor J."/>
            <person name="Negash T."/>
            <person name="Nguyen T."/>
            <person name="Nguyen N."/>
            <person name="Nicol R."/>
            <person name="Norbu C."/>
            <person name="Norbu N."/>
            <person name="Novod N."/>
            <person name="O'Neill B."/>
            <person name="Osman S."/>
            <person name="Markiewicz E."/>
            <person name="Oyono O.L."/>
            <person name="Patti C."/>
            <person name="Phunkhang P."/>
            <person name="Pierre F."/>
            <person name="Priest M."/>
            <person name="Raghuraman S."/>
            <person name="Rege F."/>
            <person name="Reyes R."/>
            <person name="Rise C."/>
            <person name="Rogov P."/>
            <person name="Ross K."/>
            <person name="Ryan E."/>
            <person name="Settipalli S."/>
            <person name="Shea T."/>
            <person name="Sherpa N."/>
            <person name="Shi L."/>
            <person name="Shih D."/>
            <person name="Sparrow T."/>
            <person name="Spaulding J."/>
            <person name="Stalker J."/>
            <person name="Stange-Thomann N."/>
            <person name="Stavropoulos S."/>
            <person name="Stone C."/>
            <person name="Strader C."/>
            <person name="Tesfaye S."/>
            <person name="Thomson T."/>
            <person name="Thoulutsang Y."/>
            <person name="Thoulutsang D."/>
            <person name="Topham K."/>
            <person name="Topping I."/>
            <person name="Tsamla T."/>
            <person name="Vassiliev H."/>
            <person name="Vo A."/>
            <person name="Wangchuk T."/>
            <person name="Wangdi T."/>
            <person name="Weiand M."/>
            <person name="Wilkinson J."/>
            <person name="Wilson A."/>
            <person name="Yadav S."/>
            <person name="Young G."/>
            <person name="Yu Q."/>
            <person name="Zembek L."/>
            <person name="Zhong D."/>
            <person name="Zimmer A."/>
            <person name="Zwirko Z."/>
            <person name="Jaffe D.B."/>
            <person name="Alvarez P."/>
            <person name="Brockman W."/>
            <person name="Butler J."/>
            <person name="Chin C."/>
            <person name="Gnerre S."/>
            <person name="Grabherr M."/>
            <person name="Kleber M."/>
            <person name="Mauceli E."/>
            <person name="MacCallum I."/>
        </authorList>
    </citation>
    <scope>NUCLEOTIDE SEQUENCE [LARGE SCALE GENOMIC DNA]</scope>
    <source>
        <strain evidence="3">white501</strain>
    </source>
</reference>
<evidence type="ECO:0000313" key="2">
    <source>
        <dbReference type="EMBL" id="EDX14362.1"/>
    </source>
</evidence>
<proteinExistence type="predicted"/>
<accession>B4QUC5</accession>
<feature type="compositionally biased region" description="Low complexity" evidence="1">
    <location>
        <begin position="18"/>
        <end position="32"/>
    </location>
</feature>
<name>B4QUC5_DROSI</name>
<dbReference type="Proteomes" id="UP000000304">
    <property type="component" value="Chromosome 3R"/>
</dbReference>
<dbReference type="AlphaFoldDB" id="B4QUC5"/>
<evidence type="ECO:0000256" key="1">
    <source>
        <dbReference type="SAM" id="MobiDB-lite"/>
    </source>
</evidence>
<feature type="compositionally biased region" description="Pro residues" evidence="1">
    <location>
        <begin position="1"/>
        <end position="17"/>
    </location>
</feature>